<dbReference type="GO" id="GO:0043590">
    <property type="term" value="C:bacterial nucleoid"/>
    <property type="evidence" value="ECO:0007669"/>
    <property type="project" value="TreeGrafter"/>
</dbReference>
<dbReference type="SUPFAM" id="SSF50249">
    <property type="entry name" value="Nucleic acid-binding proteins"/>
    <property type="match status" value="1"/>
</dbReference>
<comment type="similarity">
    <text evidence="4">Belongs to the RecO family.</text>
</comment>
<sequence>MAVHYRTQGFFIKRTDRGEDSRLFTVYTKNFGKLKILGRAIRKIGSKLKGGSEIFCLSEIEFIQGKNHKTLTDAILLENFSVIRKDLKGLKIIRQITEALNDFISKEEKDGEIWCLLSEVFDKLNDPRFKINYLELVYYYFFWNFVSILGYKPEFHDYTINKAKIDCDIIKILKVILKKDWPILARLKITPYHQKLLKIVSEWYTEKIIT</sequence>
<evidence type="ECO:0000256" key="2">
    <source>
        <dbReference type="ARBA" id="ARBA00023172"/>
    </source>
</evidence>
<evidence type="ECO:0000313" key="7">
    <source>
        <dbReference type="Proteomes" id="UP000178721"/>
    </source>
</evidence>
<feature type="domain" description="DNA replication/recombination mediator RecO N-terminal" evidence="5">
    <location>
        <begin position="2"/>
        <end position="80"/>
    </location>
</feature>
<evidence type="ECO:0000313" key="6">
    <source>
        <dbReference type="EMBL" id="OGZ20445.1"/>
    </source>
</evidence>
<keyword evidence="1 4" id="KW-0227">DNA damage</keyword>
<dbReference type="HAMAP" id="MF_00201">
    <property type="entry name" value="RecO"/>
    <property type="match status" value="1"/>
</dbReference>
<evidence type="ECO:0000256" key="4">
    <source>
        <dbReference type="HAMAP-Rule" id="MF_00201"/>
    </source>
</evidence>
<dbReference type="Gene3D" id="2.40.50.140">
    <property type="entry name" value="Nucleic acid-binding proteins"/>
    <property type="match status" value="1"/>
</dbReference>
<dbReference type="Proteomes" id="UP000178721">
    <property type="component" value="Unassembled WGS sequence"/>
</dbReference>
<keyword evidence="2 4" id="KW-0233">DNA recombination</keyword>
<keyword evidence="3 4" id="KW-0234">DNA repair</keyword>
<name>A0A1G2E3X2_9BACT</name>
<dbReference type="Pfam" id="PF11967">
    <property type="entry name" value="RecO_N"/>
    <property type="match status" value="1"/>
</dbReference>
<dbReference type="InterPro" id="IPR037278">
    <property type="entry name" value="ARFGAP/RecO"/>
</dbReference>
<accession>A0A1G2E3X2</accession>
<dbReference type="PANTHER" id="PTHR33991">
    <property type="entry name" value="DNA REPAIR PROTEIN RECO"/>
    <property type="match status" value="1"/>
</dbReference>
<evidence type="ECO:0000259" key="5">
    <source>
        <dbReference type="Pfam" id="PF11967"/>
    </source>
</evidence>
<reference evidence="6 7" key="1">
    <citation type="journal article" date="2016" name="Nat. Commun.">
        <title>Thousands of microbial genomes shed light on interconnected biogeochemical processes in an aquifer system.</title>
        <authorList>
            <person name="Anantharaman K."/>
            <person name="Brown C.T."/>
            <person name="Hug L.A."/>
            <person name="Sharon I."/>
            <person name="Castelle C.J."/>
            <person name="Probst A.J."/>
            <person name="Thomas B.C."/>
            <person name="Singh A."/>
            <person name="Wilkins M.J."/>
            <person name="Karaoz U."/>
            <person name="Brodie E.L."/>
            <person name="Williams K.H."/>
            <person name="Hubbard S.S."/>
            <person name="Banfield J.F."/>
        </authorList>
    </citation>
    <scope>NUCLEOTIDE SEQUENCE [LARGE SCALE GENOMIC DNA]</scope>
</reference>
<dbReference type="NCBIfam" id="TIGR00613">
    <property type="entry name" value="reco"/>
    <property type="match status" value="1"/>
</dbReference>
<comment type="caution">
    <text evidence="6">The sequence shown here is derived from an EMBL/GenBank/DDBJ whole genome shotgun (WGS) entry which is preliminary data.</text>
</comment>
<proteinExistence type="inferred from homology"/>
<dbReference type="GO" id="GO:0006310">
    <property type="term" value="P:DNA recombination"/>
    <property type="evidence" value="ECO:0007669"/>
    <property type="project" value="UniProtKB-UniRule"/>
</dbReference>
<dbReference type="InterPro" id="IPR003717">
    <property type="entry name" value="RecO"/>
</dbReference>
<dbReference type="EMBL" id="MHMA01000012">
    <property type="protein sequence ID" value="OGZ20445.1"/>
    <property type="molecule type" value="Genomic_DNA"/>
</dbReference>
<comment type="function">
    <text evidence="4">Involved in DNA repair and RecF pathway recombination.</text>
</comment>
<evidence type="ECO:0000256" key="1">
    <source>
        <dbReference type="ARBA" id="ARBA00022763"/>
    </source>
</evidence>
<evidence type="ECO:0000256" key="3">
    <source>
        <dbReference type="ARBA" id="ARBA00023204"/>
    </source>
</evidence>
<dbReference type="GO" id="GO:0006302">
    <property type="term" value="P:double-strand break repair"/>
    <property type="evidence" value="ECO:0007669"/>
    <property type="project" value="TreeGrafter"/>
</dbReference>
<protein>
    <recommendedName>
        <fullName evidence="4">DNA repair protein RecO</fullName>
    </recommendedName>
    <alternativeName>
        <fullName evidence="4">Recombination protein O</fullName>
    </alternativeName>
</protein>
<organism evidence="6 7">
    <name type="scientific">Candidatus Nealsonbacteria bacterium RIFCSPHIGHO2_01_FULL_43_31</name>
    <dbReference type="NCBI Taxonomy" id="1801665"/>
    <lineage>
        <taxon>Bacteria</taxon>
        <taxon>Candidatus Nealsoniibacteriota</taxon>
    </lineage>
</organism>
<dbReference type="SUPFAM" id="SSF57863">
    <property type="entry name" value="ArfGap/RecO-like zinc finger"/>
    <property type="match status" value="1"/>
</dbReference>
<dbReference type="InterPro" id="IPR012340">
    <property type="entry name" value="NA-bd_OB-fold"/>
</dbReference>
<dbReference type="InterPro" id="IPR022572">
    <property type="entry name" value="DNA_rep/recomb_RecO_N"/>
</dbReference>
<dbReference type="AlphaFoldDB" id="A0A1G2E3X2"/>
<dbReference type="PANTHER" id="PTHR33991:SF1">
    <property type="entry name" value="DNA REPAIR PROTEIN RECO"/>
    <property type="match status" value="1"/>
</dbReference>
<gene>
    <name evidence="4" type="primary">recO</name>
    <name evidence="6" type="ORF">A2654_00675</name>
</gene>